<evidence type="ECO:0000313" key="2">
    <source>
        <dbReference type="Proteomes" id="UP000095658"/>
    </source>
</evidence>
<name>A0A1E7DRQ6_9BACI</name>
<gene>
    <name evidence="1" type="ORF">BA724_02850</name>
</gene>
<comment type="caution">
    <text evidence="1">The sequence shown here is derived from an EMBL/GenBank/DDBJ whole genome shotgun (WGS) entry which is preliminary data.</text>
</comment>
<sequence>MSEITFNVKREILFVCCFVRKEKAGTLYTFLLFIVLNERGLEPSLFQRGTFKREKTKSLVKINLWISVAFQ</sequence>
<organism evidence="1 2">
    <name type="scientific">Domibacillus iocasae</name>
    <dbReference type="NCBI Taxonomy" id="1714016"/>
    <lineage>
        <taxon>Bacteria</taxon>
        <taxon>Bacillati</taxon>
        <taxon>Bacillota</taxon>
        <taxon>Bacilli</taxon>
        <taxon>Bacillales</taxon>
        <taxon>Bacillaceae</taxon>
        <taxon>Domibacillus</taxon>
    </lineage>
</organism>
<proteinExistence type="predicted"/>
<dbReference type="STRING" id="1714016.BA724_02850"/>
<reference evidence="1 2" key="1">
    <citation type="submission" date="2016-06" db="EMBL/GenBank/DDBJ databases">
        <title>Domibacillus iocasae genome sequencing.</title>
        <authorList>
            <person name="Verma A."/>
            <person name="Pal Y."/>
            <person name="Ojha A.K."/>
            <person name="Krishnamurthi S."/>
        </authorList>
    </citation>
    <scope>NUCLEOTIDE SEQUENCE [LARGE SCALE GENOMIC DNA]</scope>
    <source>
        <strain evidence="1 2">DSM 29979</strain>
    </source>
</reference>
<dbReference type="AlphaFoldDB" id="A0A1E7DRQ6"/>
<accession>A0A1E7DRQ6</accession>
<dbReference type="EMBL" id="MAMP01000012">
    <property type="protein sequence ID" value="OES45761.1"/>
    <property type="molecule type" value="Genomic_DNA"/>
</dbReference>
<keyword evidence="2" id="KW-1185">Reference proteome</keyword>
<protein>
    <submittedName>
        <fullName evidence="1">Uncharacterized protein</fullName>
    </submittedName>
</protein>
<dbReference type="Proteomes" id="UP000095658">
    <property type="component" value="Unassembled WGS sequence"/>
</dbReference>
<evidence type="ECO:0000313" key="1">
    <source>
        <dbReference type="EMBL" id="OES45761.1"/>
    </source>
</evidence>